<accession>A0A2M9HPM0</accession>
<dbReference type="InterPro" id="IPR043143">
    <property type="entry name" value="Mal/L-sulf/L-lact_DH-like_NADP"/>
</dbReference>
<dbReference type="RefSeq" id="WP_100496651.1">
    <property type="nucleotide sequence ID" value="NZ_PGLQ01000004.1"/>
</dbReference>
<evidence type="ECO:0000256" key="1">
    <source>
        <dbReference type="ARBA" id="ARBA00006056"/>
    </source>
</evidence>
<evidence type="ECO:0000256" key="2">
    <source>
        <dbReference type="ARBA" id="ARBA00023002"/>
    </source>
</evidence>
<comment type="caution">
    <text evidence="3">The sequence shown here is derived from an EMBL/GenBank/DDBJ whole genome shotgun (WGS) entry which is preliminary data.</text>
</comment>
<dbReference type="InterPro" id="IPR003767">
    <property type="entry name" value="Malate/L-lactate_DH-like"/>
</dbReference>
<dbReference type="EMBL" id="PGLQ01000004">
    <property type="protein sequence ID" value="PJM78763.1"/>
    <property type="molecule type" value="Genomic_DNA"/>
</dbReference>
<comment type="similarity">
    <text evidence="1">Belongs to the LDH2/MDH2 oxidoreductase family.</text>
</comment>
<evidence type="ECO:0000313" key="3">
    <source>
        <dbReference type="EMBL" id="PJM78763.1"/>
    </source>
</evidence>
<dbReference type="Pfam" id="PF02615">
    <property type="entry name" value="Ldh_2"/>
    <property type="match status" value="1"/>
</dbReference>
<keyword evidence="2" id="KW-0560">Oxidoreductase</keyword>
<keyword evidence="4" id="KW-1185">Reference proteome</keyword>
<dbReference type="Gene3D" id="1.10.1530.10">
    <property type="match status" value="1"/>
</dbReference>
<dbReference type="PANTHER" id="PTHR11091">
    <property type="entry name" value="OXIDOREDUCTASE-RELATED"/>
    <property type="match status" value="1"/>
</dbReference>
<dbReference type="InterPro" id="IPR043144">
    <property type="entry name" value="Mal/L-sulf/L-lact_DH-like_ah"/>
</dbReference>
<dbReference type="InterPro" id="IPR036111">
    <property type="entry name" value="Mal/L-sulfo/L-lacto_DH-like_sf"/>
</dbReference>
<dbReference type="OrthoDB" id="924592at2"/>
<reference evidence="3 4" key="1">
    <citation type="submission" date="2017-11" db="EMBL/GenBank/DDBJ databases">
        <title>Draft genome sequences of strains TRE 1, TRE D, TRE H and TRI 7, isolated from tamarins, belonging to four potential novel Bifidobacterium species.</title>
        <authorList>
            <person name="Mattarelli P."/>
            <person name="Modesto M."/>
            <person name="Bonetti A."/>
            <person name="Puglisi E."/>
            <person name="Morelli L."/>
        </authorList>
    </citation>
    <scope>NUCLEOTIDE SEQUENCE [LARGE SCALE GENOMIC DNA]</scope>
    <source>
        <strain evidence="4">TRED</strain>
    </source>
</reference>
<dbReference type="GO" id="GO:0016491">
    <property type="term" value="F:oxidoreductase activity"/>
    <property type="evidence" value="ECO:0007669"/>
    <property type="project" value="UniProtKB-KW"/>
</dbReference>
<gene>
    <name evidence="3" type="ORF">CUU80_07265</name>
</gene>
<proteinExistence type="inferred from homology"/>
<sequence>MTVHAAHDNRNRYAVPVLRQTVRDIYLAYGFSADDSEIVADSLVFTDVNGIESHGVQRLSMYDRKVRRGKVRVHADSEIVHETPLSATIDAHFSMGQVAGAKAMKLAIAKAQAHGIGFVVVRNSNHYGASGYYAQLAAQQGLIGISSTNTTPGVLPLFSTQEYLGTNPIAFAVPAEPHPFFFDAATSCVAQGKVELYAKRHEPLPATWVVDRQYRTITDAEAAVPKLDAKTGEFALVPLGGVSEYTGGHKGYGFSMVVELLTGILAQGHLSHESKESDINTALCHNFIAVDPALFGDREAIYRRFSQFLDEVRALPPVEGHRVYVHGDKEAIAREERTAHGIPLYPQTEDEIHEIMRRLGLDTTQFAPLV</sequence>
<dbReference type="SUPFAM" id="SSF89733">
    <property type="entry name" value="L-sulfolactate dehydrogenase-like"/>
    <property type="match status" value="1"/>
</dbReference>
<dbReference type="Proteomes" id="UP000228755">
    <property type="component" value="Unassembled WGS sequence"/>
</dbReference>
<dbReference type="PANTHER" id="PTHR11091:SF0">
    <property type="entry name" value="MALATE DEHYDROGENASE"/>
    <property type="match status" value="1"/>
</dbReference>
<dbReference type="Gene3D" id="3.30.1370.60">
    <property type="entry name" value="Hypothetical oxidoreductase yiak, domain 2"/>
    <property type="match status" value="1"/>
</dbReference>
<evidence type="ECO:0000313" key="4">
    <source>
        <dbReference type="Proteomes" id="UP000228755"/>
    </source>
</evidence>
<protein>
    <submittedName>
        <fullName evidence="3">Malate dehydrogenase</fullName>
    </submittedName>
</protein>
<name>A0A2M9HPM0_9BIFI</name>
<dbReference type="AlphaFoldDB" id="A0A2M9HPM0"/>
<organism evidence="3 4">
    <name type="scientific">Bifidobacterium scaligerum</name>
    <dbReference type="NCBI Taxonomy" id="2052656"/>
    <lineage>
        <taxon>Bacteria</taxon>
        <taxon>Bacillati</taxon>
        <taxon>Actinomycetota</taxon>
        <taxon>Actinomycetes</taxon>
        <taxon>Bifidobacteriales</taxon>
        <taxon>Bifidobacteriaceae</taxon>
        <taxon>Bifidobacterium</taxon>
    </lineage>
</organism>